<dbReference type="InterPro" id="IPR050312">
    <property type="entry name" value="IolE/XylAMocC-like"/>
</dbReference>
<dbReference type="SUPFAM" id="SSF51658">
    <property type="entry name" value="Xylose isomerase-like"/>
    <property type="match status" value="1"/>
</dbReference>
<dbReference type="Pfam" id="PF01261">
    <property type="entry name" value="AP_endonuc_2"/>
    <property type="match status" value="1"/>
</dbReference>
<evidence type="ECO:0000313" key="2">
    <source>
        <dbReference type="EMBL" id="GAG69258.1"/>
    </source>
</evidence>
<dbReference type="InterPro" id="IPR036237">
    <property type="entry name" value="Xyl_isomerase-like_sf"/>
</dbReference>
<protein>
    <recommendedName>
        <fullName evidence="1">Xylose isomerase-like TIM barrel domain-containing protein</fullName>
    </recommendedName>
</protein>
<accession>X1A951</accession>
<reference evidence="2" key="1">
    <citation type="journal article" date="2014" name="Front. Microbiol.">
        <title>High frequency of phylogenetically diverse reductive dehalogenase-homologous genes in deep subseafloor sedimentary metagenomes.</title>
        <authorList>
            <person name="Kawai M."/>
            <person name="Futagami T."/>
            <person name="Toyoda A."/>
            <person name="Takaki Y."/>
            <person name="Nishi S."/>
            <person name="Hori S."/>
            <person name="Arai W."/>
            <person name="Tsubouchi T."/>
            <person name="Morono Y."/>
            <person name="Uchiyama I."/>
            <person name="Ito T."/>
            <person name="Fujiyama A."/>
            <person name="Inagaki F."/>
            <person name="Takami H."/>
        </authorList>
    </citation>
    <scope>NUCLEOTIDE SEQUENCE</scope>
    <source>
        <strain evidence="2">Expedition CK06-06</strain>
    </source>
</reference>
<organism evidence="2">
    <name type="scientific">marine sediment metagenome</name>
    <dbReference type="NCBI Taxonomy" id="412755"/>
    <lineage>
        <taxon>unclassified sequences</taxon>
        <taxon>metagenomes</taxon>
        <taxon>ecological metagenomes</taxon>
    </lineage>
</organism>
<dbReference type="Gene3D" id="3.20.20.150">
    <property type="entry name" value="Divalent-metal-dependent TIM barrel enzymes"/>
    <property type="match status" value="1"/>
</dbReference>
<feature type="non-terminal residue" evidence="2">
    <location>
        <position position="1"/>
    </location>
</feature>
<name>X1A951_9ZZZZ</name>
<comment type="caution">
    <text evidence="2">The sequence shown here is derived from an EMBL/GenBank/DDBJ whole genome shotgun (WGS) entry which is preliminary data.</text>
</comment>
<gene>
    <name evidence="2" type="ORF">S01H4_21020</name>
</gene>
<dbReference type="AlphaFoldDB" id="X1A951"/>
<sequence>PATSKKDDYIDAVKSNLEICNDLDIPKLRVDTADPPTGIPGGMDYETCFSKIAEVWNSAADICMKDDVKLIWEFEPGFLFNKPGEVVRMVYKVDHPNFSILFDSCHGYMCAVVGARQLGEKETLPGGVVQFAHMLTGKIGHIHLIDSDGTLHDGETSTHAPLGTGLLDFDKIIPAILEAGYTDEWWTIDLCFWPKALDVTEDNKKYLDKLIKKFG</sequence>
<dbReference type="PANTHER" id="PTHR12110:SF21">
    <property type="entry name" value="XYLOSE ISOMERASE-LIKE TIM BARREL DOMAIN-CONTAINING PROTEIN"/>
    <property type="match status" value="1"/>
</dbReference>
<feature type="domain" description="Xylose isomerase-like TIM barrel" evidence="1">
    <location>
        <begin position="4"/>
        <end position="189"/>
    </location>
</feature>
<dbReference type="PANTHER" id="PTHR12110">
    <property type="entry name" value="HYDROXYPYRUVATE ISOMERASE"/>
    <property type="match status" value="1"/>
</dbReference>
<proteinExistence type="predicted"/>
<evidence type="ECO:0000259" key="1">
    <source>
        <dbReference type="Pfam" id="PF01261"/>
    </source>
</evidence>
<dbReference type="EMBL" id="BART01009489">
    <property type="protein sequence ID" value="GAG69258.1"/>
    <property type="molecule type" value="Genomic_DNA"/>
</dbReference>
<dbReference type="InterPro" id="IPR013022">
    <property type="entry name" value="Xyl_isomerase-like_TIM-brl"/>
</dbReference>